<dbReference type="Gene3D" id="1.20.120.530">
    <property type="entry name" value="GntR ligand-binding domain-like"/>
    <property type="match status" value="1"/>
</dbReference>
<dbReference type="InterPro" id="IPR008920">
    <property type="entry name" value="TF_FadR/GntR_C"/>
</dbReference>
<name>A0ABQ2I1E3_9PSEU</name>
<evidence type="ECO:0000259" key="4">
    <source>
        <dbReference type="PROSITE" id="PS50949"/>
    </source>
</evidence>
<dbReference type="SUPFAM" id="SSF46785">
    <property type="entry name" value="Winged helix' DNA-binding domain"/>
    <property type="match status" value="1"/>
</dbReference>
<dbReference type="InterPro" id="IPR036390">
    <property type="entry name" value="WH_DNA-bd_sf"/>
</dbReference>
<dbReference type="PANTHER" id="PTHR43537:SF51">
    <property type="entry name" value="HTH-TYPE TRANSCRIPTIONAL REGULATOR LGOR-RELATED"/>
    <property type="match status" value="1"/>
</dbReference>
<gene>
    <name evidence="5" type="ORF">GCM10011609_34860</name>
</gene>
<evidence type="ECO:0000313" key="5">
    <source>
        <dbReference type="EMBL" id="GGM94404.1"/>
    </source>
</evidence>
<evidence type="ECO:0000313" key="6">
    <source>
        <dbReference type="Proteomes" id="UP000597656"/>
    </source>
</evidence>
<dbReference type="SMART" id="SM00345">
    <property type="entry name" value="HTH_GNTR"/>
    <property type="match status" value="1"/>
</dbReference>
<dbReference type="EMBL" id="BMNC01000004">
    <property type="protein sequence ID" value="GGM94404.1"/>
    <property type="molecule type" value="Genomic_DNA"/>
</dbReference>
<evidence type="ECO:0000256" key="3">
    <source>
        <dbReference type="ARBA" id="ARBA00023163"/>
    </source>
</evidence>
<dbReference type="PROSITE" id="PS50949">
    <property type="entry name" value="HTH_GNTR"/>
    <property type="match status" value="1"/>
</dbReference>
<keyword evidence="1" id="KW-0805">Transcription regulation</keyword>
<dbReference type="Pfam" id="PF00392">
    <property type="entry name" value="GntR"/>
    <property type="match status" value="1"/>
</dbReference>
<dbReference type="InterPro" id="IPR011711">
    <property type="entry name" value="GntR_C"/>
</dbReference>
<dbReference type="Gene3D" id="1.10.10.10">
    <property type="entry name" value="Winged helix-like DNA-binding domain superfamily/Winged helix DNA-binding domain"/>
    <property type="match status" value="1"/>
</dbReference>
<dbReference type="InterPro" id="IPR036388">
    <property type="entry name" value="WH-like_DNA-bd_sf"/>
</dbReference>
<evidence type="ECO:0000256" key="2">
    <source>
        <dbReference type="ARBA" id="ARBA00023125"/>
    </source>
</evidence>
<reference evidence="6" key="1">
    <citation type="journal article" date="2019" name="Int. J. Syst. Evol. Microbiol.">
        <title>The Global Catalogue of Microorganisms (GCM) 10K type strain sequencing project: providing services to taxonomists for standard genome sequencing and annotation.</title>
        <authorList>
            <consortium name="The Broad Institute Genomics Platform"/>
            <consortium name="The Broad Institute Genome Sequencing Center for Infectious Disease"/>
            <person name="Wu L."/>
            <person name="Ma J."/>
        </authorList>
    </citation>
    <scope>NUCLEOTIDE SEQUENCE [LARGE SCALE GENOMIC DNA]</scope>
    <source>
        <strain evidence="6">CGMCC 4.7319</strain>
    </source>
</reference>
<evidence type="ECO:0000256" key="1">
    <source>
        <dbReference type="ARBA" id="ARBA00023015"/>
    </source>
</evidence>
<dbReference type="SUPFAM" id="SSF48008">
    <property type="entry name" value="GntR ligand-binding domain-like"/>
    <property type="match status" value="1"/>
</dbReference>
<dbReference type="InterPro" id="IPR000524">
    <property type="entry name" value="Tscrpt_reg_HTH_GntR"/>
</dbReference>
<dbReference type="Proteomes" id="UP000597656">
    <property type="component" value="Unassembled WGS sequence"/>
</dbReference>
<keyword evidence="3" id="KW-0804">Transcription</keyword>
<sequence>MRMFSRPPGLPQNLASEIEALIGTRGLQPGDRIATMEELRTQTGYGRGTIGETCRLLSERGIVDVRPGRGGGLFVAAAGPVVRLRQTLLTVPQGAGTVAHAIAVRDALEELIAVEAALHRTDRDLRDLDVCLDAMRRSDDLESFLQSNWSLHERIADITPNEIARAVYVSLIRTIAELSVRADPERSSTSDGYLVERLAVHEELVEAIRSRDEDRVRAAVVAHRGDASSGSLNEDQEELPATVRAHGSSRLVFAEAHDVRP</sequence>
<proteinExistence type="predicted"/>
<protein>
    <submittedName>
        <fullName evidence="5">GntR family transcriptional regulator</fullName>
    </submittedName>
</protein>
<dbReference type="PANTHER" id="PTHR43537">
    <property type="entry name" value="TRANSCRIPTIONAL REGULATOR, GNTR FAMILY"/>
    <property type="match status" value="1"/>
</dbReference>
<comment type="caution">
    <text evidence="5">The sequence shown here is derived from an EMBL/GenBank/DDBJ whole genome shotgun (WGS) entry which is preliminary data.</text>
</comment>
<accession>A0ABQ2I1E3</accession>
<dbReference type="Pfam" id="PF07729">
    <property type="entry name" value="FCD"/>
    <property type="match status" value="1"/>
</dbReference>
<feature type="domain" description="HTH gntR-type" evidence="4">
    <location>
        <begin position="8"/>
        <end position="78"/>
    </location>
</feature>
<keyword evidence="2" id="KW-0238">DNA-binding</keyword>
<keyword evidence="6" id="KW-1185">Reference proteome</keyword>
<dbReference type="SMART" id="SM00895">
    <property type="entry name" value="FCD"/>
    <property type="match status" value="1"/>
</dbReference>
<organism evidence="5 6">
    <name type="scientific">Lentzea pudingi</name>
    <dbReference type="NCBI Taxonomy" id="1789439"/>
    <lineage>
        <taxon>Bacteria</taxon>
        <taxon>Bacillati</taxon>
        <taxon>Actinomycetota</taxon>
        <taxon>Actinomycetes</taxon>
        <taxon>Pseudonocardiales</taxon>
        <taxon>Pseudonocardiaceae</taxon>
        <taxon>Lentzea</taxon>
    </lineage>
</organism>